<organism evidence="4 5">
    <name type="scientific">Tritrichomonas musculus</name>
    <dbReference type="NCBI Taxonomy" id="1915356"/>
    <lineage>
        <taxon>Eukaryota</taxon>
        <taxon>Metamonada</taxon>
        <taxon>Parabasalia</taxon>
        <taxon>Tritrichomonadida</taxon>
        <taxon>Tritrichomonadidae</taxon>
        <taxon>Tritrichomonas</taxon>
    </lineage>
</organism>
<evidence type="ECO:0000256" key="1">
    <source>
        <dbReference type="ARBA" id="ARBA00022630"/>
    </source>
</evidence>
<dbReference type="Gene3D" id="3.40.50.360">
    <property type="match status" value="1"/>
</dbReference>
<dbReference type="EMBL" id="JAPFFF010000075">
    <property type="protein sequence ID" value="KAK8835721.1"/>
    <property type="molecule type" value="Genomic_DNA"/>
</dbReference>
<dbReference type="Pfam" id="PF03358">
    <property type="entry name" value="FMN_red"/>
    <property type="match status" value="1"/>
</dbReference>
<evidence type="ECO:0000256" key="2">
    <source>
        <dbReference type="ARBA" id="ARBA00022643"/>
    </source>
</evidence>
<gene>
    <name evidence="4" type="ORF">M9Y10_040539</name>
</gene>
<dbReference type="Proteomes" id="UP001470230">
    <property type="component" value="Unassembled WGS sequence"/>
</dbReference>
<dbReference type="InterPro" id="IPR029039">
    <property type="entry name" value="Flavoprotein-like_sf"/>
</dbReference>
<evidence type="ECO:0000313" key="5">
    <source>
        <dbReference type="Proteomes" id="UP001470230"/>
    </source>
</evidence>
<feature type="domain" description="NADPH-dependent FMN reductase-like" evidence="3">
    <location>
        <begin position="1"/>
        <end position="155"/>
    </location>
</feature>
<protein>
    <recommendedName>
        <fullName evidence="3">NADPH-dependent FMN reductase-like domain-containing protein</fullName>
    </recommendedName>
</protein>
<evidence type="ECO:0000259" key="3">
    <source>
        <dbReference type="Pfam" id="PF03358"/>
    </source>
</evidence>
<dbReference type="PANTHER" id="PTHR43278">
    <property type="entry name" value="NAD(P)H-DEPENDENT FMN-CONTAINING OXIDOREDUCTASE YWQN-RELATED"/>
    <property type="match status" value="1"/>
</dbReference>
<comment type="caution">
    <text evidence="4">The sequence shown here is derived from an EMBL/GenBank/DDBJ whole genome shotgun (WGS) entry which is preliminary data.</text>
</comment>
<dbReference type="SUPFAM" id="SSF52218">
    <property type="entry name" value="Flavoproteins"/>
    <property type="match status" value="1"/>
</dbReference>
<accession>A0ABR2GPC1</accession>
<dbReference type="InterPro" id="IPR051796">
    <property type="entry name" value="ISF_SsuE-like"/>
</dbReference>
<keyword evidence="5" id="KW-1185">Reference proteome</keyword>
<keyword evidence="2" id="KW-0288">FMN</keyword>
<keyword evidence="1" id="KW-0285">Flavoprotein</keyword>
<name>A0ABR2GPC1_9EUKA</name>
<dbReference type="PANTHER" id="PTHR43278:SF4">
    <property type="entry name" value="NAD(P)H-DEPENDENT FMN-CONTAINING OXIDOREDUCTASE YWQN-RELATED"/>
    <property type="match status" value="1"/>
</dbReference>
<sequence length="223" mass="24778">MSVVLINGSAHKNGCTYHALKEVAKALNENGIKTEIFQLGIKPIAGCIGCFQCKKTGFCEKFKNDKVNEFIRLNNTKNFDGYVVGTPVYYAGANGSITSFLNRVFFASLQGKGAGKPAAVVVNARRGGCSATFDAINRFFTVSNMPIVASQYWNETHGMTPKEQKEDREGMQTMRTLGRNMAWMIKCFKLGKENGIEFPKPEPFLQTDFYNKYDGPVKSSYTL</sequence>
<evidence type="ECO:0000313" key="4">
    <source>
        <dbReference type="EMBL" id="KAK8835721.1"/>
    </source>
</evidence>
<reference evidence="4 5" key="1">
    <citation type="submission" date="2024-04" db="EMBL/GenBank/DDBJ databases">
        <title>Tritrichomonas musculus Genome.</title>
        <authorList>
            <person name="Alves-Ferreira E."/>
            <person name="Grigg M."/>
            <person name="Lorenzi H."/>
            <person name="Galac M."/>
        </authorList>
    </citation>
    <scope>NUCLEOTIDE SEQUENCE [LARGE SCALE GENOMIC DNA]</scope>
    <source>
        <strain evidence="4 5">EAF2021</strain>
    </source>
</reference>
<proteinExistence type="predicted"/>
<dbReference type="InterPro" id="IPR005025">
    <property type="entry name" value="FMN_Rdtase-like_dom"/>
</dbReference>